<evidence type="ECO:0000256" key="2">
    <source>
        <dbReference type="ARBA" id="ARBA00022833"/>
    </source>
</evidence>
<dbReference type="InterPro" id="IPR002182">
    <property type="entry name" value="NB-ARC"/>
</dbReference>
<dbReference type="GO" id="GO:0043130">
    <property type="term" value="F:ubiquitin binding"/>
    <property type="evidence" value="ECO:0007669"/>
    <property type="project" value="TreeGrafter"/>
</dbReference>
<dbReference type="SUPFAM" id="SSF52540">
    <property type="entry name" value="P-loop containing nucleoside triphosphate hydrolases"/>
    <property type="match status" value="1"/>
</dbReference>
<accession>A0A8X8BAF8</accession>
<dbReference type="AlphaFoldDB" id="A0A8X8BAF8"/>
<evidence type="ECO:0000256" key="3">
    <source>
        <dbReference type="PROSITE-ProRule" id="PRU00125"/>
    </source>
</evidence>
<dbReference type="InterPro" id="IPR008808">
    <property type="entry name" value="Powdery_mildew-R_dom"/>
</dbReference>
<dbReference type="PROSITE" id="PS00478">
    <property type="entry name" value="LIM_DOMAIN_1"/>
    <property type="match status" value="1"/>
</dbReference>
<sequence length="562" mass="64219">MPISDVASLVGGAALGAPFSVIFNLLIKEAKKVKDFKPISEDLSSTMERLVPMINEVDSMPQGSGPGKDELSFLLKTMERAEDMIGKCSRVQWYCIAEKAWYTMKIKGIIQDFLRFCQLDLPLILHRNQLHSMHSMSSLSTKIDLLSDTVKGSAELFVVPQPETVTIFWLHRPLRELKNMLLEDRVVSVVVSAPSACGKTMLVTKLCHDADVIGKFNQIFFITVSKAPNVSLIFQRFLQYTGREAKDFPDNLDAKLCIQQLLKQLRENGPILLVLDDVCPEDESLLDTFLIQLPDYKILVTSQLEFLRFGPTYYLEPFIDEDVKNLFKSCKSHPNCLTCAKHNDLLLKIGDRCSFLMPAANPPCSSICDGCNSEIEHERPLNVLGVLWHRECFCCDACHKPIAIHEVKNHVSNSRGKFHKSCYHRYCYVCEEKVKVKKLHQHPFWEERYCRAHESDGTPKCFSCERLEPGGIDYVKHGDGGWLCLECRESAVMNTYEVQPLHFEIREFFEGLNMKIEKEFPLLFVEKQALNKSEEEEMIDYQHEVVTRDICLSINQTVTSES</sequence>
<dbReference type="Pfam" id="PF12315">
    <property type="entry name" value="DA1-like"/>
    <property type="match status" value="1"/>
</dbReference>
<evidence type="ECO:0000259" key="4">
    <source>
        <dbReference type="PROSITE" id="PS50023"/>
    </source>
</evidence>
<dbReference type="SMART" id="SM00132">
    <property type="entry name" value="LIM"/>
    <property type="match status" value="1"/>
</dbReference>
<gene>
    <name evidence="6" type="ORF">Bca52824_010006</name>
</gene>
<keyword evidence="7" id="KW-1185">Reference proteome</keyword>
<keyword evidence="2 3" id="KW-0862">Zinc</keyword>
<evidence type="ECO:0000313" key="6">
    <source>
        <dbReference type="EMBL" id="KAG2327278.1"/>
    </source>
</evidence>
<dbReference type="Proteomes" id="UP000886595">
    <property type="component" value="Unassembled WGS sequence"/>
</dbReference>
<dbReference type="EMBL" id="JAAMPC010000002">
    <property type="protein sequence ID" value="KAG2327278.1"/>
    <property type="molecule type" value="Genomic_DNA"/>
</dbReference>
<keyword evidence="1 3" id="KW-0479">Metal-binding</keyword>
<dbReference type="PROSITE" id="PS51153">
    <property type="entry name" value="RPW8"/>
    <property type="match status" value="1"/>
</dbReference>
<dbReference type="Gene3D" id="2.10.110.10">
    <property type="entry name" value="Cysteine Rich Protein"/>
    <property type="match status" value="1"/>
</dbReference>
<name>A0A8X8BAF8_BRACI</name>
<dbReference type="PANTHER" id="PTHR24209:SF28">
    <property type="entry name" value="PROTEIN DA1-RELATED 4-RELATED"/>
    <property type="match status" value="1"/>
</dbReference>
<dbReference type="OrthoDB" id="15567at2759"/>
<dbReference type="SUPFAM" id="SSF57716">
    <property type="entry name" value="Glucocorticoid receptor-like (DNA-binding domain)"/>
    <property type="match status" value="1"/>
</dbReference>
<reference evidence="6 7" key="1">
    <citation type="submission" date="2020-02" db="EMBL/GenBank/DDBJ databases">
        <authorList>
            <person name="Ma Q."/>
            <person name="Huang Y."/>
            <person name="Song X."/>
            <person name="Pei D."/>
        </authorList>
    </citation>
    <scope>NUCLEOTIDE SEQUENCE [LARGE SCALE GENOMIC DNA]</scope>
    <source>
        <strain evidence="6">Sxm20200214</strain>
        <tissue evidence="6">Leaf</tissue>
    </source>
</reference>
<feature type="domain" description="RPW8" evidence="5">
    <location>
        <begin position="1"/>
        <end position="155"/>
    </location>
</feature>
<dbReference type="Pfam" id="PF00412">
    <property type="entry name" value="LIM"/>
    <property type="match status" value="1"/>
</dbReference>
<organism evidence="6 7">
    <name type="scientific">Brassica carinata</name>
    <name type="common">Ethiopian mustard</name>
    <name type="synonym">Abyssinian cabbage</name>
    <dbReference type="NCBI Taxonomy" id="52824"/>
    <lineage>
        <taxon>Eukaryota</taxon>
        <taxon>Viridiplantae</taxon>
        <taxon>Streptophyta</taxon>
        <taxon>Embryophyta</taxon>
        <taxon>Tracheophyta</taxon>
        <taxon>Spermatophyta</taxon>
        <taxon>Magnoliopsida</taxon>
        <taxon>eudicotyledons</taxon>
        <taxon>Gunneridae</taxon>
        <taxon>Pentapetalae</taxon>
        <taxon>rosids</taxon>
        <taxon>malvids</taxon>
        <taxon>Brassicales</taxon>
        <taxon>Brassicaceae</taxon>
        <taxon>Brassiceae</taxon>
        <taxon>Brassica</taxon>
    </lineage>
</organism>
<comment type="caution">
    <text evidence="6">The sequence shown here is derived from an EMBL/GenBank/DDBJ whole genome shotgun (WGS) entry which is preliminary data.</text>
</comment>
<dbReference type="CDD" id="cd09396">
    <property type="entry name" value="LIM_DA1"/>
    <property type="match status" value="1"/>
</dbReference>
<dbReference type="PANTHER" id="PTHR24209">
    <property type="entry name" value="PROTEIN DA1-RELATED 2"/>
    <property type="match status" value="1"/>
</dbReference>
<feature type="domain" description="LIM zinc-binding" evidence="4">
    <location>
        <begin position="366"/>
        <end position="437"/>
    </location>
</feature>
<protein>
    <submittedName>
        <fullName evidence="6">Uncharacterized protein</fullName>
    </submittedName>
</protein>
<dbReference type="PROSITE" id="PS50023">
    <property type="entry name" value="LIM_DOMAIN_2"/>
    <property type="match status" value="1"/>
</dbReference>
<dbReference type="Gene3D" id="3.40.50.300">
    <property type="entry name" value="P-loop containing nucleotide triphosphate hydrolases"/>
    <property type="match status" value="1"/>
</dbReference>
<dbReference type="Pfam" id="PF05659">
    <property type="entry name" value="RPW8"/>
    <property type="match status" value="1"/>
</dbReference>
<keyword evidence="3" id="KW-0440">LIM domain</keyword>
<dbReference type="InterPro" id="IPR027417">
    <property type="entry name" value="P-loop_NTPase"/>
</dbReference>
<evidence type="ECO:0000259" key="5">
    <source>
        <dbReference type="PROSITE" id="PS51153"/>
    </source>
</evidence>
<dbReference type="InterPro" id="IPR045218">
    <property type="entry name" value="DA1-like"/>
</dbReference>
<dbReference type="GO" id="GO:0046872">
    <property type="term" value="F:metal ion binding"/>
    <property type="evidence" value="ECO:0007669"/>
    <property type="project" value="UniProtKB-KW"/>
</dbReference>
<dbReference type="InterPro" id="IPR001781">
    <property type="entry name" value="Znf_LIM"/>
</dbReference>
<dbReference type="FunFam" id="3.40.50.300:FF:003793">
    <property type="entry name" value="Probable disease resistance protein At5g66900"/>
    <property type="match status" value="1"/>
</dbReference>
<dbReference type="InterPro" id="IPR022087">
    <property type="entry name" value="DA1-like_dom"/>
</dbReference>
<dbReference type="Pfam" id="PF00931">
    <property type="entry name" value="NB-ARC"/>
    <property type="match status" value="1"/>
</dbReference>
<proteinExistence type="predicted"/>
<evidence type="ECO:0000256" key="1">
    <source>
        <dbReference type="ARBA" id="ARBA00022723"/>
    </source>
</evidence>
<evidence type="ECO:0000313" key="7">
    <source>
        <dbReference type="Proteomes" id="UP000886595"/>
    </source>
</evidence>
<dbReference type="GO" id="GO:0043531">
    <property type="term" value="F:ADP binding"/>
    <property type="evidence" value="ECO:0007669"/>
    <property type="project" value="InterPro"/>
</dbReference>